<keyword evidence="2" id="KW-1185">Reference proteome</keyword>
<organism evidence="1 2">
    <name type="scientific">Acidovorax bellezanensis</name>
    <dbReference type="NCBI Taxonomy" id="2976702"/>
    <lineage>
        <taxon>Bacteria</taxon>
        <taxon>Pseudomonadati</taxon>
        <taxon>Pseudomonadota</taxon>
        <taxon>Betaproteobacteria</taxon>
        <taxon>Burkholderiales</taxon>
        <taxon>Comamonadaceae</taxon>
        <taxon>Acidovorax</taxon>
    </lineage>
</organism>
<gene>
    <name evidence="1" type="ORF">N0K08_17350</name>
</gene>
<dbReference type="Proteomes" id="UP001525968">
    <property type="component" value="Unassembled WGS sequence"/>
</dbReference>
<evidence type="ECO:0000313" key="1">
    <source>
        <dbReference type="EMBL" id="MCT9812412.1"/>
    </source>
</evidence>
<comment type="caution">
    <text evidence="1">The sequence shown here is derived from an EMBL/GenBank/DDBJ whole genome shotgun (WGS) entry which is preliminary data.</text>
</comment>
<dbReference type="EMBL" id="JAODYH010000008">
    <property type="protein sequence ID" value="MCT9812412.1"/>
    <property type="molecule type" value="Genomic_DNA"/>
</dbReference>
<reference evidence="1 2" key="1">
    <citation type="submission" date="2022-09" db="EMBL/GenBank/DDBJ databases">
        <title>Draft genome of isolate Be4.</title>
        <authorList>
            <person name="Sanchez-Castro I."/>
            <person name="Martinez-Rodriguez P."/>
            <person name="Descostes M."/>
            <person name="Merroun M."/>
        </authorList>
    </citation>
    <scope>NUCLEOTIDE SEQUENCE [LARGE SCALE GENOMIC DNA]</scope>
    <source>
        <strain evidence="1 2">Be4</strain>
    </source>
</reference>
<evidence type="ECO:0000313" key="2">
    <source>
        <dbReference type="Proteomes" id="UP001525968"/>
    </source>
</evidence>
<dbReference type="RefSeq" id="WP_261501659.1">
    <property type="nucleotide sequence ID" value="NZ_JAODYH010000008.1"/>
</dbReference>
<name>A0ABT2PPL9_9BURK</name>
<sequence length="158" mass="17668">MSTPAYPSTLPLLLRASKSRSQPANFTVAEPRRGYGYAQGTGGPAPVFWDGEFRFRPDQAVAFQLWFIQKINRGLLEFMMPIRTEFGLLEHVCRFLPDGLADAVEEGGCYTYKVKLMARAQVIPQGYIDAADLIVGLPDWQLWAELLDQTVNVAMPEA</sequence>
<proteinExistence type="predicted"/>
<accession>A0ABT2PPL9</accession>
<protein>
    <submittedName>
        <fullName evidence="1">Uncharacterized protein</fullName>
    </submittedName>
</protein>